<dbReference type="GO" id="GO:0050203">
    <property type="term" value="F:oxalate-CoA ligase activity"/>
    <property type="evidence" value="ECO:0007669"/>
    <property type="project" value="EnsemblFungi"/>
</dbReference>
<keyword evidence="8" id="KW-1185">Reference proteome</keyword>
<name>A0A1E3QNR9_9ASCO</name>
<dbReference type="GO" id="GO:0031956">
    <property type="term" value="F:medium-chain fatty acid-CoA ligase activity"/>
    <property type="evidence" value="ECO:0007669"/>
    <property type="project" value="TreeGrafter"/>
</dbReference>
<dbReference type="OrthoDB" id="3633556at2759"/>
<keyword evidence="4" id="KW-0067">ATP-binding</keyword>
<evidence type="ECO:0000313" key="8">
    <source>
        <dbReference type="Proteomes" id="UP000094336"/>
    </source>
</evidence>
<dbReference type="PANTHER" id="PTHR43201">
    <property type="entry name" value="ACYL-COA SYNTHETASE"/>
    <property type="match status" value="1"/>
</dbReference>
<dbReference type="PROSITE" id="PS00455">
    <property type="entry name" value="AMP_BINDING"/>
    <property type="match status" value="1"/>
</dbReference>
<sequence>MHTFNTAFKLNAAPAVILPGGPTVSYAQLAAMVAHLQTMFAAGPIAGQSSVAMALPNGLEFTAAFLAVVANGMIASPLNPAYTKAEFDFYLQDLNTRVILVPQGTFAANGPIVQAAKDHGAYVVEVAYRGDRVEYVVFGKAGEVARSGGAAPLSVATRPAASVAQLAGTSRPDDIALILHTSGTTGRPKAVPLTHRNLLQSMDNIAQTYSLTPRDRSYVVMPLFHVHGLIGALLSTLYTNGAAIIPPKFSAKAFWGDFAAGDATWYSAVPTIHTILLNTPPPAKTKIRFIRSCSAALAPVTLARLEEKFGVPVLEAYAMTEAAHQMCLNPLAAQGPHKAGTVGLAQGAIEVVILSAEGDQVLGRGEVGEIAIRGENVTRGYLNNPAANAEAFSQQGYFRTGDQGKFDSEGYLTITGRIKELINRGGEKISPIELDGLMLAHPAVGEAVSFGVEDAKYGQVVQAAVVLKKGASLSEKEFQAYLRKKVAAFKVPERIYFVEALPKTATGKIQRRIIAQAFVAKPKL</sequence>
<dbReference type="STRING" id="984486.A0A1E3QNR9"/>
<dbReference type="EMBL" id="KV454433">
    <property type="protein sequence ID" value="ODQ79290.1"/>
    <property type="molecule type" value="Genomic_DNA"/>
</dbReference>
<dbReference type="GO" id="GO:0005778">
    <property type="term" value="C:peroxisomal membrane"/>
    <property type="evidence" value="ECO:0007669"/>
    <property type="project" value="EnsemblFungi"/>
</dbReference>
<dbReference type="CDD" id="cd05926">
    <property type="entry name" value="FACL_fum10p_like"/>
    <property type="match status" value="1"/>
</dbReference>
<organism evidence="7 8">
    <name type="scientific">Babjeviella inositovora NRRL Y-12698</name>
    <dbReference type="NCBI Taxonomy" id="984486"/>
    <lineage>
        <taxon>Eukaryota</taxon>
        <taxon>Fungi</taxon>
        <taxon>Dikarya</taxon>
        <taxon>Ascomycota</taxon>
        <taxon>Saccharomycotina</taxon>
        <taxon>Pichiomycetes</taxon>
        <taxon>Serinales incertae sedis</taxon>
        <taxon>Babjeviella</taxon>
    </lineage>
</organism>
<dbReference type="Pfam" id="PF13193">
    <property type="entry name" value="AMP-binding_C"/>
    <property type="match status" value="1"/>
</dbReference>
<evidence type="ECO:0000256" key="3">
    <source>
        <dbReference type="ARBA" id="ARBA00022741"/>
    </source>
</evidence>
<dbReference type="GO" id="GO:0006631">
    <property type="term" value="P:fatty acid metabolic process"/>
    <property type="evidence" value="ECO:0007669"/>
    <property type="project" value="TreeGrafter"/>
</dbReference>
<dbReference type="GO" id="GO:0005524">
    <property type="term" value="F:ATP binding"/>
    <property type="evidence" value="ECO:0007669"/>
    <property type="project" value="UniProtKB-KW"/>
</dbReference>
<dbReference type="GO" id="GO:0005782">
    <property type="term" value="C:peroxisomal matrix"/>
    <property type="evidence" value="ECO:0007669"/>
    <property type="project" value="EnsemblFungi"/>
</dbReference>
<dbReference type="GO" id="GO:0003729">
    <property type="term" value="F:mRNA binding"/>
    <property type="evidence" value="ECO:0007669"/>
    <property type="project" value="EnsemblFungi"/>
</dbReference>
<evidence type="ECO:0008006" key="9">
    <source>
        <dbReference type="Google" id="ProtNLM"/>
    </source>
</evidence>
<evidence type="ECO:0000313" key="7">
    <source>
        <dbReference type="EMBL" id="ODQ79290.1"/>
    </source>
</evidence>
<keyword evidence="3" id="KW-0547">Nucleotide-binding</keyword>
<dbReference type="RefSeq" id="XP_018984618.1">
    <property type="nucleotide sequence ID" value="XM_019131835.1"/>
</dbReference>
<evidence type="ECO:0000256" key="1">
    <source>
        <dbReference type="ARBA" id="ARBA00006432"/>
    </source>
</evidence>
<dbReference type="Gene3D" id="3.40.50.12780">
    <property type="entry name" value="N-terminal domain of ligase-like"/>
    <property type="match status" value="1"/>
</dbReference>
<dbReference type="InterPro" id="IPR042099">
    <property type="entry name" value="ANL_N_sf"/>
</dbReference>
<dbReference type="InterPro" id="IPR025110">
    <property type="entry name" value="AMP-bd_C"/>
</dbReference>
<reference evidence="8" key="1">
    <citation type="submission" date="2016-05" db="EMBL/GenBank/DDBJ databases">
        <title>Comparative genomics of biotechnologically important yeasts.</title>
        <authorList>
            <consortium name="DOE Joint Genome Institute"/>
            <person name="Riley R."/>
            <person name="Haridas S."/>
            <person name="Wolfe K.H."/>
            <person name="Lopes M.R."/>
            <person name="Hittinger C.T."/>
            <person name="Goker M."/>
            <person name="Salamov A."/>
            <person name="Wisecaver J."/>
            <person name="Long T.M."/>
            <person name="Aerts A.L."/>
            <person name="Barry K."/>
            <person name="Choi C."/>
            <person name="Clum A."/>
            <person name="Coughlan A.Y."/>
            <person name="Deshpande S."/>
            <person name="Douglass A.P."/>
            <person name="Hanson S.J."/>
            <person name="Klenk H.-P."/>
            <person name="Labutti K."/>
            <person name="Lapidus A."/>
            <person name="Lindquist E."/>
            <person name="Lipzen A."/>
            <person name="Meier-Kolthoff J.P."/>
            <person name="Ohm R.A."/>
            <person name="Otillar R.P."/>
            <person name="Pangilinan J."/>
            <person name="Peng Y."/>
            <person name="Rokas A."/>
            <person name="Rosa C.A."/>
            <person name="Scheuner C."/>
            <person name="Sibirny A.A."/>
            <person name="Slot J.C."/>
            <person name="Stielow J.B."/>
            <person name="Sun H."/>
            <person name="Kurtzman C.P."/>
            <person name="Blackwell M."/>
            <person name="Grigoriev I.V."/>
            <person name="Jeffries T.W."/>
        </authorList>
    </citation>
    <scope>NUCLEOTIDE SEQUENCE [LARGE SCALE GENOMIC DNA]</scope>
    <source>
        <strain evidence="8">NRRL Y-12698</strain>
    </source>
</reference>
<dbReference type="PANTHER" id="PTHR43201:SF5">
    <property type="entry name" value="MEDIUM-CHAIN ACYL-COA LIGASE ACSF2, MITOCHONDRIAL"/>
    <property type="match status" value="1"/>
</dbReference>
<gene>
    <name evidence="7" type="ORF">BABINDRAFT_37791</name>
</gene>
<evidence type="ECO:0000259" key="5">
    <source>
        <dbReference type="Pfam" id="PF00501"/>
    </source>
</evidence>
<proteinExistence type="inferred from homology"/>
<keyword evidence="2" id="KW-0436">Ligase</keyword>
<dbReference type="FunFam" id="3.30.300.30:FF:000007">
    <property type="entry name" value="4-coumarate--CoA ligase 2"/>
    <property type="match status" value="1"/>
</dbReference>
<dbReference type="Gene3D" id="3.30.300.30">
    <property type="match status" value="1"/>
</dbReference>
<dbReference type="InterPro" id="IPR020845">
    <property type="entry name" value="AMP-binding_CS"/>
</dbReference>
<evidence type="ECO:0000256" key="4">
    <source>
        <dbReference type="ARBA" id="ARBA00022840"/>
    </source>
</evidence>
<dbReference type="InterPro" id="IPR045851">
    <property type="entry name" value="AMP-bd_C_sf"/>
</dbReference>
<protein>
    <recommendedName>
        <fullName evidence="9">Peroxisomal-coenzyme A synthetase</fullName>
    </recommendedName>
</protein>
<dbReference type="SUPFAM" id="SSF56801">
    <property type="entry name" value="Acetyl-CoA synthetase-like"/>
    <property type="match status" value="1"/>
</dbReference>
<dbReference type="GeneID" id="30149688"/>
<dbReference type="Pfam" id="PF00501">
    <property type="entry name" value="AMP-binding"/>
    <property type="match status" value="1"/>
</dbReference>
<dbReference type="InterPro" id="IPR000873">
    <property type="entry name" value="AMP-dep_synth/lig_dom"/>
</dbReference>
<dbReference type="AlphaFoldDB" id="A0A1E3QNR9"/>
<dbReference type="Proteomes" id="UP000094336">
    <property type="component" value="Unassembled WGS sequence"/>
</dbReference>
<evidence type="ECO:0000259" key="6">
    <source>
        <dbReference type="Pfam" id="PF13193"/>
    </source>
</evidence>
<comment type="similarity">
    <text evidence="1">Belongs to the ATP-dependent AMP-binding enzyme family.</text>
</comment>
<accession>A0A1E3QNR9</accession>
<feature type="domain" description="AMP-dependent synthetase/ligase" evidence="5">
    <location>
        <begin position="13"/>
        <end position="382"/>
    </location>
</feature>
<feature type="domain" description="AMP-binding enzyme C-terminal" evidence="6">
    <location>
        <begin position="436"/>
        <end position="508"/>
    </location>
</feature>
<dbReference type="GO" id="GO:0033611">
    <property type="term" value="P:oxalate catabolic process"/>
    <property type="evidence" value="ECO:0007669"/>
    <property type="project" value="EnsemblFungi"/>
</dbReference>
<dbReference type="InterPro" id="IPR045310">
    <property type="entry name" value="Pcs60-like"/>
</dbReference>
<evidence type="ECO:0000256" key="2">
    <source>
        <dbReference type="ARBA" id="ARBA00022598"/>
    </source>
</evidence>